<dbReference type="Proteomes" id="UP000287872">
    <property type="component" value="Unassembled WGS sequence"/>
</dbReference>
<accession>A0A401UKW8</accession>
<dbReference type="InterPro" id="IPR006139">
    <property type="entry name" value="D-isomer_2_OHA_DH_cat_dom"/>
</dbReference>
<dbReference type="InterPro" id="IPR050223">
    <property type="entry name" value="D-isomer_2-hydroxyacid_DH"/>
</dbReference>
<evidence type="ECO:0000256" key="9">
    <source>
        <dbReference type="RuleBase" id="RU003719"/>
    </source>
</evidence>
<protein>
    <recommendedName>
        <fullName evidence="8">Glyoxylate/hydroxypyruvate reductase B</fullName>
        <ecNumber evidence="6">1.1.1.79</ecNumber>
        <ecNumber evidence="7">1.1.1.81</ecNumber>
    </recommendedName>
</protein>
<feature type="domain" description="D-isomer specific 2-hydroxyacid dehydrogenase catalytic" evidence="10">
    <location>
        <begin position="6"/>
        <end position="320"/>
    </location>
</feature>
<evidence type="ECO:0000256" key="8">
    <source>
        <dbReference type="ARBA" id="ARBA00073362"/>
    </source>
</evidence>
<proteinExistence type="inferred from homology"/>
<dbReference type="InterPro" id="IPR036291">
    <property type="entry name" value="NAD(P)-bd_dom_sf"/>
</dbReference>
<dbReference type="SUPFAM" id="SSF52283">
    <property type="entry name" value="Formate/glycerate dehydrogenase catalytic domain-like"/>
    <property type="match status" value="1"/>
</dbReference>
<dbReference type="SUPFAM" id="SSF51735">
    <property type="entry name" value="NAD(P)-binding Rossmann-fold domains"/>
    <property type="match status" value="1"/>
</dbReference>
<comment type="similarity">
    <text evidence="5">Belongs to the D-isomer specific 2-hydroxyacid dehydrogenase family. GhrB subfamily.</text>
</comment>
<evidence type="ECO:0000256" key="6">
    <source>
        <dbReference type="ARBA" id="ARBA00066661"/>
    </source>
</evidence>
<dbReference type="PANTHER" id="PTHR10996:SF283">
    <property type="entry name" value="GLYOXYLATE_HYDROXYPYRUVATE REDUCTASE B"/>
    <property type="match status" value="1"/>
</dbReference>
<dbReference type="Pfam" id="PF02826">
    <property type="entry name" value="2-Hacid_dh_C"/>
    <property type="match status" value="1"/>
</dbReference>
<dbReference type="OrthoDB" id="9805416at2"/>
<keyword evidence="1 9" id="KW-0560">Oxidoreductase</keyword>
<sequence length="325" mass="36211">MDKKKVYITRRIPDEAIELLEEHFHVEINPQDRVLLREELLEKVKGMDAVLCLITDNIDSEVLEAAGTKCKIFANYGVGYNNIDIVAATERRIIITNTPGVLDDATADLAWTLLMAVSRRIVAADKFTRNGAFQSWDPMMFLGRDITGKTLGLIGAGRIGFNFAKKAKAFDMKILYTGLRHNSKIENELGAIYVDKETLLSEADFVSLHVPLLPSTTHYISDLEFSMMKKTSVIVNTSRGPVIDEKALVKALKQGEIWGAGLDVYENEPEIEPELLNMYNVVIVPHIASATMETRTNMGLIAARNIIKVLSGEKPDTCVNMQVLK</sequence>
<dbReference type="GO" id="GO:0030267">
    <property type="term" value="F:glyoxylate reductase (NADPH) activity"/>
    <property type="evidence" value="ECO:0007669"/>
    <property type="project" value="UniProtKB-EC"/>
</dbReference>
<reference evidence="12 13" key="1">
    <citation type="submission" date="2018-11" db="EMBL/GenBank/DDBJ databases">
        <title>Genome sequencing and assembly of Clostridium tagluense strain A121.</title>
        <authorList>
            <person name="Murakami T."/>
            <person name="Segawa T."/>
            <person name="Shcherbakova V.A."/>
            <person name="Mori H."/>
            <person name="Yoshimura Y."/>
        </authorList>
    </citation>
    <scope>NUCLEOTIDE SEQUENCE [LARGE SCALE GENOMIC DNA]</scope>
    <source>
        <strain evidence="12 13">A121</strain>
    </source>
</reference>
<dbReference type="RefSeq" id="WP_125000317.1">
    <property type="nucleotide sequence ID" value="NZ_BHYK01000008.1"/>
</dbReference>
<dbReference type="EC" id="1.1.1.79" evidence="6"/>
<evidence type="ECO:0000259" key="11">
    <source>
        <dbReference type="Pfam" id="PF02826"/>
    </source>
</evidence>
<gene>
    <name evidence="12" type="ORF">Ctaglu_18010</name>
</gene>
<dbReference type="GO" id="GO:0016618">
    <property type="term" value="F:hydroxypyruvate reductase [NAD(P)H] activity"/>
    <property type="evidence" value="ECO:0007669"/>
    <property type="project" value="UniProtKB-EC"/>
</dbReference>
<dbReference type="InterPro" id="IPR029753">
    <property type="entry name" value="D-isomer_DH_CS"/>
</dbReference>
<evidence type="ECO:0000313" key="13">
    <source>
        <dbReference type="Proteomes" id="UP000287872"/>
    </source>
</evidence>
<comment type="catalytic activity">
    <reaction evidence="2">
        <text>(R)-glycerate + NAD(+) = 3-hydroxypyruvate + NADH + H(+)</text>
        <dbReference type="Rhea" id="RHEA:17905"/>
        <dbReference type="ChEBI" id="CHEBI:15378"/>
        <dbReference type="ChEBI" id="CHEBI:16659"/>
        <dbReference type="ChEBI" id="CHEBI:17180"/>
        <dbReference type="ChEBI" id="CHEBI:57540"/>
        <dbReference type="ChEBI" id="CHEBI:57945"/>
        <dbReference type="EC" id="1.1.1.81"/>
    </reaction>
</comment>
<evidence type="ECO:0000256" key="4">
    <source>
        <dbReference type="ARBA" id="ARBA00052769"/>
    </source>
</evidence>
<dbReference type="CDD" id="cd05301">
    <property type="entry name" value="GDH"/>
    <property type="match status" value="1"/>
</dbReference>
<dbReference type="Pfam" id="PF00389">
    <property type="entry name" value="2-Hacid_dh"/>
    <property type="match status" value="1"/>
</dbReference>
<keyword evidence="13" id="KW-1185">Reference proteome</keyword>
<feature type="domain" description="D-isomer specific 2-hydroxyacid dehydrogenase NAD-binding" evidence="11">
    <location>
        <begin position="112"/>
        <end position="288"/>
    </location>
</feature>
<dbReference type="GO" id="GO:0005829">
    <property type="term" value="C:cytosol"/>
    <property type="evidence" value="ECO:0007669"/>
    <property type="project" value="TreeGrafter"/>
</dbReference>
<dbReference type="GO" id="GO:0051287">
    <property type="term" value="F:NAD binding"/>
    <property type="evidence" value="ECO:0007669"/>
    <property type="project" value="InterPro"/>
</dbReference>
<dbReference type="FunFam" id="3.40.50.720:FF:000026">
    <property type="entry name" value="Glyoxylate/hydroxypyruvate reductase B"/>
    <property type="match status" value="1"/>
</dbReference>
<comment type="catalytic activity">
    <reaction evidence="4">
        <text>glycolate + NADP(+) = glyoxylate + NADPH + H(+)</text>
        <dbReference type="Rhea" id="RHEA:10992"/>
        <dbReference type="ChEBI" id="CHEBI:15378"/>
        <dbReference type="ChEBI" id="CHEBI:29805"/>
        <dbReference type="ChEBI" id="CHEBI:36655"/>
        <dbReference type="ChEBI" id="CHEBI:57783"/>
        <dbReference type="ChEBI" id="CHEBI:58349"/>
        <dbReference type="EC" id="1.1.1.79"/>
    </reaction>
</comment>
<dbReference type="EC" id="1.1.1.81" evidence="7"/>
<evidence type="ECO:0000256" key="1">
    <source>
        <dbReference type="ARBA" id="ARBA00023002"/>
    </source>
</evidence>
<evidence type="ECO:0000256" key="7">
    <source>
        <dbReference type="ARBA" id="ARBA00066674"/>
    </source>
</evidence>
<comment type="catalytic activity">
    <reaction evidence="3">
        <text>(R)-glycerate + NADP(+) = 3-hydroxypyruvate + NADPH + H(+)</text>
        <dbReference type="Rhea" id="RHEA:18657"/>
        <dbReference type="ChEBI" id="CHEBI:15378"/>
        <dbReference type="ChEBI" id="CHEBI:16659"/>
        <dbReference type="ChEBI" id="CHEBI:17180"/>
        <dbReference type="ChEBI" id="CHEBI:57783"/>
        <dbReference type="ChEBI" id="CHEBI:58349"/>
        <dbReference type="EC" id="1.1.1.81"/>
    </reaction>
</comment>
<evidence type="ECO:0000256" key="3">
    <source>
        <dbReference type="ARBA" id="ARBA00052239"/>
    </source>
</evidence>
<dbReference type="EMBL" id="BHYK01000008">
    <property type="protein sequence ID" value="GCD10178.1"/>
    <property type="molecule type" value="Genomic_DNA"/>
</dbReference>
<comment type="caution">
    <text evidence="12">The sequence shown here is derived from an EMBL/GenBank/DDBJ whole genome shotgun (WGS) entry which is preliminary data.</text>
</comment>
<evidence type="ECO:0000256" key="2">
    <source>
        <dbReference type="ARBA" id="ARBA00051801"/>
    </source>
</evidence>
<dbReference type="PROSITE" id="PS00671">
    <property type="entry name" value="D_2_HYDROXYACID_DH_3"/>
    <property type="match status" value="1"/>
</dbReference>
<evidence type="ECO:0000259" key="10">
    <source>
        <dbReference type="Pfam" id="PF00389"/>
    </source>
</evidence>
<name>A0A401UKW8_9CLOT</name>
<dbReference type="AlphaFoldDB" id="A0A401UKW8"/>
<organism evidence="12 13">
    <name type="scientific">Clostridium tagluense</name>
    <dbReference type="NCBI Taxonomy" id="360422"/>
    <lineage>
        <taxon>Bacteria</taxon>
        <taxon>Bacillati</taxon>
        <taxon>Bacillota</taxon>
        <taxon>Clostridia</taxon>
        <taxon>Eubacteriales</taxon>
        <taxon>Clostridiaceae</taxon>
        <taxon>Clostridium</taxon>
    </lineage>
</organism>
<evidence type="ECO:0000313" key="12">
    <source>
        <dbReference type="EMBL" id="GCD10178.1"/>
    </source>
</evidence>
<dbReference type="InterPro" id="IPR006140">
    <property type="entry name" value="D-isomer_DH_NAD-bd"/>
</dbReference>
<dbReference type="Gene3D" id="3.40.50.720">
    <property type="entry name" value="NAD(P)-binding Rossmann-like Domain"/>
    <property type="match status" value="2"/>
</dbReference>
<dbReference type="PANTHER" id="PTHR10996">
    <property type="entry name" value="2-HYDROXYACID DEHYDROGENASE-RELATED"/>
    <property type="match status" value="1"/>
</dbReference>
<evidence type="ECO:0000256" key="5">
    <source>
        <dbReference type="ARBA" id="ARBA00061278"/>
    </source>
</evidence>